<feature type="region of interest" description="Disordered" evidence="1">
    <location>
        <begin position="817"/>
        <end position="878"/>
    </location>
</feature>
<dbReference type="GO" id="GO:0003756">
    <property type="term" value="F:protein disulfide isomerase activity"/>
    <property type="evidence" value="ECO:0007669"/>
    <property type="project" value="TreeGrafter"/>
</dbReference>
<dbReference type="GO" id="GO:0005793">
    <property type="term" value="C:endoplasmic reticulum-Golgi intermediate compartment"/>
    <property type="evidence" value="ECO:0007669"/>
    <property type="project" value="TreeGrafter"/>
</dbReference>
<protein>
    <submittedName>
        <fullName evidence="2">Uncharacterized protein</fullName>
    </submittedName>
</protein>
<feature type="region of interest" description="Disordered" evidence="1">
    <location>
        <begin position="125"/>
        <end position="366"/>
    </location>
</feature>
<dbReference type="InterPro" id="IPR052643">
    <property type="entry name" value="ERP44"/>
</dbReference>
<dbReference type="InterPro" id="IPR036249">
    <property type="entry name" value="Thioredoxin-like_sf"/>
</dbReference>
<feature type="compositionally biased region" description="Basic and acidic residues" evidence="1">
    <location>
        <begin position="88"/>
        <end position="102"/>
    </location>
</feature>
<accession>A0A7R8WJD3</accession>
<evidence type="ECO:0000256" key="1">
    <source>
        <dbReference type="SAM" id="MobiDB-lite"/>
    </source>
</evidence>
<feature type="region of interest" description="Disordered" evidence="1">
    <location>
        <begin position="1"/>
        <end position="22"/>
    </location>
</feature>
<dbReference type="GO" id="GO:0005789">
    <property type="term" value="C:endoplasmic reticulum membrane"/>
    <property type="evidence" value="ECO:0007669"/>
    <property type="project" value="TreeGrafter"/>
</dbReference>
<dbReference type="AlphaFoldDB" id="A0A7R8WJD3"/>
<dbReference type="SUPFAM" id="SSF52833">
    <property type="entry name" value="Thioredoxin-like"/>
    <property type="match status" value="2"/>
</dbReference>
<feature type="compositionally biased region" description="Basic and acidic residues" evidence="1">
    <location>
        <begin position="254"/>
        <end position="316"/>
    </location>
</feature>
<reference evidence="2" key="1">
    <citation type="submission" date="2020-11" db="EMBL/GenBank/DDBJ databases">
        <authorList>
            <person name="Tran Van P."/>
        </authorList>
    </citation>
    <scope>NUCLEOTIDE SEQUENCE</scope>
</reference>
<dbReference type="GO" id="GO:0006457">
    <property type="term" value="P:protein folding"/>
    <property type="evidence" value="ECO:0007669"/>
    <property type="project" value="TreeGrafter"/>
</dbReference>
<feature type="compositionally biased region" description="Low complexity" evidence="1">
    <location>
        <begin position="189"/>
        <end position="200"/>
    </location>
</feature>
<feature type="non-terminal residue" evidence="2">
    <location>
        <position position="1"/>
    </location>
</feature>
<dbReference type="PANTHER" id="PTHR46295">
    <property type="entry name" value="ENDOPLASMIC RETICULUM RESIDENT PROTEIN 44"/>
    <property type="match status" value="1"/>
</dbReference>
<evidence type="ECO:0000313" key="2">
    <source>
        <dbReference type="EMBL" id="CAD7232847.1"/>
    </source>
</evidence>
<feature type="compositionally biased region" description="Low complexity" evidence="1">
    <location>
        <begin position="319"/>
        <end position="348"/>
    </location>
</feature>
<dbReference type="EMBL" id="OB665232">
    <property type="protein sequence ID" value="CAD7232847.1"/>
    <property type="molecule type" value="Genomic_DNA"/>
</dbReference>
<feature type="compositionally biased region" description="Polar residues" evidence="1">
    <location>
        <begin position="140"/>
        <end position="151"/>
    </location>
</feature>
<dbReference type="Gene3D" id="3.40.30.10">
    <property type="entry name" value="Glutaredoxin"/>
    <property type="match status" value="2"/>
</dbReference>
<feature type="region of interest" description="Disordered" evidence="1">
    <location>
        <begin position="56"/>
        <end position="102"/>
    </location>
</feature>
<feature type="compositionally biased region" description="Polar residues" evidence="1">
    <location>
        <begin position="168"/>
        <end position="179"/>
    </location>
</feature>
<dbReference type="Pfam" id="PF13848">
    <property type="entry name" value="Thioredoxin_6"/>
    <property type="match status" value="1"/>
</dbReference>
<sequence length="890" mass="97597">AFARSDVGRSHKTSGPSEPIIQSLNDAASPFLRRIHPGGLSLDSKNFEEAVYQQPFYNHEPSGPLIASADQIVSGEEDDKETDDHENDEQPDKKENEKEVSVRDREILEFLKALSLIQRGVLKQARQQREDNHSGIASDASVTTSRPSSHLNPELQREDNHSGIASDASVTTSRPSSHLNPELKTAINQTTTAAPSQTSTLKQVRIKRQATDDEETDRRPRLFKRIRSAFGRRQVRATPPPSQATSTTAKSTTKKAEDEAEDQKSMTKSAKDEAEDKKSTTKPAKVEAEDTKSTTKPAKDEAEDKKSTTKPAKVEAEDTTSIAATIKATSPTPTTSATTTTKSSTSTTVNSTEGEHSSHTPGNKPLSGAAVDFYSEAEDPYHQALKNGLIPCVLCFLLVLPTSFSSEVELRKPKGKSTVDIGVQTNEIIFEECLVIDVKNHDSVVKLYEIIFINFYVNCVDVTVKGVDVTVKGVDVTVKGVDVTVKGVDVTVKGVDVTVKGVDVTVKGVDVTLKPIWEAACNEVRKLNMKNPRATMAKVNCEEEQVLCERYGVGKYPTLKIIKFGQVLKREYRKSRTVEALITFLKDEATPNILQEDQIDFTDDVWTKKGALFSYTTSPQGRDVFVRLALTLKGECLFIRSTRTDVAKSRGVSDTIGVRAPGKPIEDEMFYPHGSATHFPTVLQWVQDHCVPWVREINFENAEAITDEGRPLVLLFKDPNDLASLKTFESIVEKHAREFRNSFTFVHANGHVFTHPLQHLGKSPSDLPLVALDSFKHMYVFPSFDKLIADPTSLSAWLKEFERGDLHRKFHGLSVLPSGPDAGDQASGSSTGTGTGTGTGIVYSSDGTGGSVQTGGGSRVLPPKRKTDPPPSVFINLAPSKGRYSFKDEL</sequence>
<dbReference type="PANTHER" id="PTHR46295:SF1">
    <property type="entry name" value="ENDOPLASMIC RETICULUM RESIDENT PROTEIN 44"/>
    <property type="match status" value="1"/>
</dbReference>
<dbReference type="InterPro" id="IPR013766">
    <property type="entry name" value="Thioredoxin_domain"/>
</dbReference>
<gene>
    <name evidence="2" type="ORF">CTOB1V02_LOCUS10674</name>
</gene>
<organism evidence="2">
    <name type="scientific">Cyprideis torosa</name>
    <dbReference type="NCBI Taxonomy" id="163714"/>
    <lineage>
        <taxon>Eukaryota</taxon>
        <taxon>Metazoa</taxon>
        <taxon>Ecdysozoa</taxon>
        <taxon>Arthropoda</taxon>
        <taxon>Crustacea</taxon>
        <taxon>Oligostraca</taxon>
        <taxon>Ostracoda</taxon>
        <taxon>Podocopa</taxon>
        <taxon>Podocopida</taxon>
        <taxon>Cytherocopina</taxon>
        <taxon>Cytheroidea</taxon>
        <taxon>Cytherideidae</taxon>
        <taxon>Cyprideis</taxon>
    </lineage>
</organism>
<dbReference type="Pfam" id="PF00085">
    <property type="entry name" value="Thioredoxin"/>
    <property type="match status" value="1"/>
</dbReference>
<feature type="compositionally biased region" description="Gly residues" evidence="1">
    <location>
        <begin position="847"/>
        <end position="858"/>
    </location>
</feature>
<name>A0A7R8WJD3_9CRUS</name>
<dbReference type="OrthoDB" id="294696at2759"/>
<feature type="compositionally biased region" description="Polar residues" evidence="1">
    <location>
        <begin position="13"/>
        <end position="22"/>
    </location>
</feature>
<proteinExistence type="predicted"/>
<feature type="compositionally biased region" description="Acidic residues" evidence="1">
    <location>
        <begin position="75"/>
        <end position="87"/>
    </location>
</feature>